<evidence type="ECO:0000313" key="3">
    <source>
        <dbReference type="Proteomes" id="UP000184699"/>
    </source>
</evidence>
<dbReference type="STRING" id="232089.SAMN05443544_2067"/>
<dbReference type="RefSeq" id="WP_074260187.1">
    <property type="nucleotide sequence ID" value="NZ_FSRJ01000002.1"/>
</dbReference>
<keyword evidence="2" id="KW-0418">Kinase</keyword>
<dbReference type="PANTHER" id="PTHR18964">
    <property type="entry name" value="ROK (REPRESSOR, ORF, KINASE) FAMILY"/>
    <property type="match status" value="1"/>
</dbReference>
<gene>
    <name evidence="2" type="ORF">SAMN05443544_2067</name>
</gene>
<dbReference type="InterPro" id="IPR043129">
    <property type="entry name" value="ATPase_NBD"/>
</dbReference>
<dbReference type="Pfam" id="PF00480">
    <property type="entry name" value="ROK"/>
    <property type="match status" value="1"/>
</dbReference>
<evidence type="ECO:0000256" key="1">
    <source>
        <dbReference type="ARBA" id="ARBA00006479"/>
    </source>
</evidence>
<evidence type="ECO:0000313" key="2">
    <source>
        <dbReference type="EMBL" id="SIN95032.1"/>
    </source>
</evidence>
<dbReference type="GO" id="GO:0016301">
    <property type="term" value="F:kinase activity"/>
    <property type="evidence" value="ECO:0007669"/>
    <property type="project" value="UniProtKB-KW"/>
</dbReference>
<sequence>MRLGIDIGGTKTAAVAIGADGELTDQVRMPTGFGAEEVVATALRTVERMSELSGVGAASFTSIGIGIPGAVDSATGRVEHAVNLGLDGLDLGRRLYDRLGVDVRVENDVKAAALGAHHLLGRSDPVDLPGGRRADSMAYLNLGTGLAAGVVFDGRLLRGGHGVAGEIGHIPIDPVGVLCGCGQRGCLETVASGLAIARTWPSNSEHPARELFDAAEAGDARAIAVREDFLTGVAAAVRLLVLTVDVDAVVIGGGLAALGGPLLAGTRRILNRWAVESAFLASIDLATRVQVIPPGFPAAAVGAALVGEDPWLKSSS</sequence>
<dbReference type="Proteomes" id="UP000184699">
    <property type="component" value="Unassembled WGS sequence"/>
</dbReference>
<dbReference type="PANTHER" id="PTHR18964:SF149">
    <property type="entry name" value="BIFUNCTIONAL UDP-N-ACETYLGLUCOSAMINE 2-EPIMERASE_N-ACETYLMANNOSAMINE KINASE"/>
    <property type="match status" value="1"/>
</dbReference>
<organism evidence="2 3">
    <name type="scientific">Agromyces cerinus subsp. cerinus</name>
    <dbReference type="NCBI Taxonomy" id="232089"/>
    <lineage>
        <taxon>Bacteria</taxon>
        <taxon>Bacillati</taxon>
        <taxon>Actinomycetota</taxon>
        <taxon>Actinomycetes</taxon>
        <taxon>Micrococcales</taxon>
        <taxon>Microbacteriaceae</taxon>
        <taxon>Agromyces</taxon>
    </lineage>
</organism>
<name>A0A1N6FIF3_9MICO</name>
<dbReference type="SUPFAM" id="SSF53067">
    <property type="entry name" value="Actin-like ATPase domain"/>
    <property type="match status" value="1"/>
</dbReference>
<keyword evidence="2" id="KW-0808">Transferase</keyword>
<dbReference type="EMBL" id="FSRJ01000002">
    <property type="protein sequence ID" value="SIN95032.1"/>
    <property type="molecule type" value="Genomic_DNA"/>
</dbReference>
<dbReference type="AlphaFoldDB" id="A0A1N6FIF3"/>
<accession>A0A1N6FIF3</accession>
<dbReference type="Gene3D" id="3.30.420.40">
    <property type="match status" value="2"/>
</dbReference>
<keyword evidence="3" id="KW-1185">Reference proteome</keyword>
<dbReference type="InterPro" id="IPR000600">
    <property type="entry name" value="ROK"/>
</dbReference>
<comment type="similarity">
    <text evidence="1">Belongs to the ROK (NagC/XylR) family.</text>
</comment>
<proteinExistence type="inferred from homology"/>
<protein>
    <submittedName>
        <fullName evidence="2">Sugar kinase of the NBD/HSP70 family, may contain an N-terminal HTH domain</fullName>
    </submittedName>
</protein>
<dbReference type="OrthoDB" id="8772678at2"/>
<reference evidence="3" key="1">
    <citation type="submission" date="2016-11" db="EMBL/GenBank/DDBJ databases">
        <authorList>
            <person name="Varghese N."/>
            <person name="Submissions S."/>
        </authorList>
    </citation>
    <scope>NUCLEOTIDE SEQUENCE [LARGE SCALE GENOMIC DNA]</scope>
    <source>
        <strain evidence="3">DSM 8595</strain>
    </source>
</reference>